<dbReference type="EMBL" id="AMQM01001106">
    <property type="status" value="NOT_ANNOTATED_CDS"/>
    <property type="molecule type" value="Genomic_DNA"/>
</dbReference>
<dbReference type="PANTHER" id="PTHR46186:SF2">
    <property type="entry name" value="CYSTATIN"/>
    <property type="match status" value="1"/>
</dbReference>
<dbReference type="GO" id="GO:0005737">
    <property type="term" value="C:cytoplasm"/>
    <property type="evidence" value="ECO:0000318"/>
    <property type="project" value="GO_Central"/>
</dbReference>
<dbReference type="InterPro" id="IPR000010">
    <property type="entry name" value="Cystatin_dom"/>
</dbReference>
<evidence type="ECO:0000256" key="2">
    <source>
        <dbReference type="ARBA" id="ARBA00022690"/>
    </source>
</evidence>
<dbReference type="RefSeq" id="XP_009022963.1">
    <property type="nucleotide sequence ID" value="XM_009024715.1"/>
</dbReference>
<evidence type="ECO:0000256" key="3">
    <source>
        <dbReference type="ARBA" id="ARBA00022704"/>
    </source>
</evidence>
<keyword evidence="3" id="KW-0789">Thiol protease inhibitor</keyword>
<feature type="chain" id="PRO_5011105436" description="Cystatin domain-containing protein" evidence="4">
    <location>
        <begin position="20"/>
        <end position="129"/>
    </location>
</feature>
<organism evidence="7 8">
    <name type="scientific">Helobdella robusta</name>
    <name type="common">Californian leech</name>
    <dbReference type="NCBI Taxonomy" id="6412"/>
    <lineage>
        <taxon>Eukaryota</taxon>
        <taxon>Metazoa</taxon>
        <taxon>Spiralia</taxon>
        <taxon>Lophotrochozoa</taxon>
        <taxon>Annelida</taxon>
        <taxon>Clitellata</taxon>
        <taxon>Hirudinea</taxon>
        <taxon>Rhynchobdellida</taxon>
        <taxon>Glossiphoniidae</taxon>
        <taxon>Helobdella</taxon>
    </lineage>
</organism>
<feature type="signal peptide" evidence="4">
    <location>
        <begin position="1"/>
        <end position="19"/>
    </location>
</feature>
<evidence type="ECO:0000313" key="6">
    <source>
        <dbReference type="EMBL" id="ESN99058.1"/>
    </source>
</evidence>
<evidence type="ECO:0000259" key="5">
    <source>
        <dbReference type="SMART" id="SM00043"/>
    </source>
</evidence>
<reference evidence="6 8" key="2">
    <citation type="journal article" date="2013" name="Nature">
        <title>Insights into bilaterian evolution from three spiralian genomes.</title>
        <authorList>
            <person name="Simakov O."/>
            <person name="Marletaz F."/>
            <person name="Cho S.J."/>
            <person name="Edsinger-Gonzales E."/>
            <person name="Havlak P."/>
            <person name="Hellsten U."/>
            <person name="Kuo D.H."/>
            <person name="Larsson T."/>
            <person name="Lv J."/>
            <person name="Arendt D."/>
            <person name="Savage R."/>
            <person name="Osoegawa K."/>
            <person name="de Jong P."/>
            <person name="Grimwood J."/>
            <person name="Chapman J.A."/>
            <person name="Shapiro H."/>
            <person name="Aerts A."/>
            <person name="Otillar R.P."/>
            <person name="Terry A.Y."/>
            <person name="Boore J.L."/>
            <person name="Grigoriev I.V."/>
            <person name="Lindberg D.R."/>
            <person name="Seaver E.C."/>
            <person name="Weisblat D.A."/>
            <person name="Putnam N.H."/>
            <person name="Rokhsar D.S."/>
        </authorList>
    </citation>
    <scope>NUCLEOTIDE SEQUENCE</scope>
</reference>
<accession>T1FQJ2</accession>
<comment type="similarity">
    <text evidence="1">Belongs to the cystatin family.</text>
</comment>
<gene>
    <name evidence="7" type="primary">20211089</name>
    <name evidence="6" type="ORF">HELRODRAFT_188988</name>
</gene>
<keyword evidence="4" id="KW-0732">Signal</keyword>
<dbReference type="GO" id="GO:0004869">
    <property type="term" value="F:cysteine-type endopeptidase inhibitor activity"/>
    <property type="evidence" value="ECO:0000318"/>
    <property type="project" value="GO_Central"/>
</dbReference>
<sequence>MQAIVAVVVLAVCGMCVSGSGMPGGLFDMDPSSDHAKEVAEKSLQLLDDTFQGGRARVLQNIYSAQSQVVSGVKYYLKLQVGLYDCTPAELAANEKACTVEKTSFCYFQLYLQPWTQTEKLLYSFCPAF</sequence>
<dbReference type="EnsemblMetazoa" id="HelroT188988">
    <property type="protein sequence ID" value="HelroP188988"/>
    <property type="gene ID" value="HelroG188988"/>
</dbReference>
<dbReference type="CTD" id="20211089"/>
<dbReference type="SUPFAM" id="SSF54403">
    <property type="entry name" value="Cystatin/monellin"/>
    <property type="match status" value="1"/>
</dbReference>
<dbReference type="GO" id="GO:0031982">
    <property type="term" value="C:vesicle"/>
    <property type="evidence" value="ECO:0000318"/>
    <property type="project" value="GO_Central"/>
</dbReference>
<name>T1FQJ2_HELRO</name>
<protein>
    <recommendedName>
        <fullName evidence="5">Cystatin domain-containing protein</fullName>
    </recommendedName>
</protein>
<dbReference type="OrthoDB" id="6131664at2759"/>
<evidence type="ECO:0000313" key="8">
    <source>
        <dbReference type="Proteomes" id="UP000015101"/>
    </source>
</evidence>
<evidence type="ECO:0000256" key="1">
    <source>
        <dbReference type="ARBA" id="ARBA00009403"/>
    </source>
</evidence>
<dbReference type="PROSITE" id="PS00287">
    <property type="entry name" value="CYSTATIN"/>
    <property type="match status" value="1"/>
</dbReference>
<dbReference type="HOGENOM" id="CLU_118168_4_1_1"/>
<dbReference type="SMART" id="SM00043">
    <property type="entry name" value="CY"/>
    <property type="match status" value="1"/>
</dbReference>
<dbReference type="Proteomes" id="UP000015101">
    <property type="component" value="Unassembled WGS sequence"/>
</dbReference>
<dbReference type="InParanoid" id="T1FQJ2"/>
<dbReference type="KEGG" id="hro:HELRODRAFT_188988"/>
<dbReference type="Pfam" id="PF00031">
    <property type="entry name" value="Cystatin"/>
    <property type="match status" value="1"/>
</dbReference>
<dbReference type="CDD" id="cd00042">
    <property type="entry name" value="CY"/>
    <property type="match status" value="1"/>
</dbReference>
<reference evidence="8" key="1">
    <citation type="submission" date="2012-12" db="EMBL/GenBank/DDBJ databases">
        <authorList>
            <person name="Hellsten U."/>
            <person name="Grimwood J."/>
            <person name="Chapman J.A."/>
            <person name="Shapiro H."/>
            <person name="Aerts A."/>
            <person name="Otillar R.P."/>
            <person name="Terry A.Y."/>
            <person name="Boore J.L."/>
            <person name="Simakov O."/>
            <person name="Marletaz F."/>
            <person name="Cho S.-J."/>
            <person name="Edsinger-Gonzales E."/>
            <person name="Havlak P."/>
            <person name="Kuo D.-H."/>
            <person name="Larsson T."/>
            <person name="Lv J."/>
            <person name="Arendt D."/>
            <person name="Savage R."/>
            <person name="Osoegawa K."/>
            <person name="de Jong P."/>
            <person name="Lindberg D.R."/>
            <person name="Seaver E.C."/>
            <person name="Weisblat D.A."/>
            <person name="Putnam N.H."/>
            <person name="Grigoriev I.V."/>
            <person name="Rokhsar D.S."/>
        </authorList>
    </citation>
    <scope>NUCLEOTIDE SEQUENCE</scope>
</reference>
<feature type="domain" description="Cystatin" evidence="5">
    <location>
        <begin position="21"/>
        <end position="127"/>
    </location>
</feature>
<dbReference type="GeneID" id="20211089"/>
<reference evidence="7" key="3">
    <citation type="submission" date="2015-06" db="UniProtKB">
        <authorList>
            <consortium name="EnsemblMetazoa"/>
        </authorList>
    </citation>
    <scope>IDENTIFICATION</scope>
</reference>
<dbReference type="Gene3D" id="3.10.450.10">
    <property type="match status" value="1"/>
</dbReference>
<dbReference type="InterPro" id="IPR046350">
    <property type="entry name" value="Cystatin_sf"/>
</dbReference>
<dbReference type="AlphaFoldDB" id="T1FQJ2"/>
<keyword evidence="8" id="KW-1185">Reference proteome</keyword>
<dbReference type="PANTHER" id="PTHR46186">
    <property type="entry name" value="CYSTATIN"/>
    <property type="match status" value="1"/>
</dbReference>
<evidence type="ECO:0000313" key="7">
    <source>
        <dbReference type="EnsemblMetazoa" id="HelroP188988"/>
    </source>
</evidence>
<evidence type="ECO:0000256" key="4">
    <source>
        <dbReference type="SAM" id="SignalP"/>
    </source>
</evidence>
<dbReference type="EMBL" id="KB097143">
    <property type="protein sequence ID" value="ESN99058.1"/>
    <property type="molecule type" value="Genomic_DNA"/>
</dbReference>
<dbReference type="GO" id="GO:0005615">
    <property type="term" value="C:extracellular space"/>
    <property type="evidence" value="ECO:0000318"/>
    <property type="project" value="GO_Central"/>
</dbReference>
<keyword evidence="2" id="KW-0646">Protease inhibitor</keyword>
<proteinExistence type="inferred from homology"/>
<dbReference type="InterPro" id="IPR018073">
    <property type="entry name" value="Prot_inh_cystat_CS"/>
</dbReference>